<dbReference type="SUPFAM" id="SSF88659">
    <property type="entry name" value="Sigma3 and sigma4 domains of RNA polymerase sigma factors"/>
    <property type="match status" value="1"/>
</dbReference>
<accession>A0A4V3F604</accession>
<dbReference type="PANTHER" id="PTHR43133">
    <property type="entry name" value="RNA POLYMERASE ECF-TYPE SIGMA FACTO"/>
    <property type="match status" value="1"/>
</dbReference>
<keyword evidence="4" id="KW-0238">DNA-binding</keyword>
<evidence type="ECO:0000256" key="4">
    <source>
        <dbReference type="ARBA" id="ARBA00023125"/>
    </source>
</evidence>
<dbReference type="InterPro" id="IPR013325">
    <property type="entry name" value="RNA_pol_sigma_r2"/>
</dbReference>
<dbReference type="InterPro" id="IPR013249">
    <property type="entry name" value="RNA_pol_sigma70_r4_t2"/>
</dbReference>
<dbReference type="InterPro" id="IPR039425">
    <property type="entry name" value="RNA_pol_sigma-70-like"/>
</dbReference>
<reference evidence="7 8" key="1">
    <citation type="submission" date="2019-03" db="EMBL/GenBank/DDBJ databases">
        <title>Genomic Encyclopedia of Type Strains, Phase IV (KMG-IV): sequencing the most valuable type-strain genomes for metagenomic binning, comparative biology and taxonomic classification.</title>
        <authorList>
            <person name="Goeker M."/>
        </authorList>
    </citation>
    <scope>NUCLEOTIDE SEQUENCE [LARGE SCALE GENOMIC DNA]</scope>
    <source>
        <strain evidence="7 8">DSM 26377</strain>
    </source>
</reference>
<dbReference type="RefSeq" id="WP_133879465.1">
    <property type="nucleotide sequence ID" value="NZ_MWIN01000023.1"/>
</dbReference>
<keyword evidence="2" id="KW-0805">Transcription regulation</keyword>
<dbReference type="AlphaFoldDB" id="A0A4V3F604"/>
<dbReference type="Pfam" id="PF08281">
    <property type="entry name" value="Sigma70_r4_2"/>
    <property type="match status" value="1"/>
</dbReference>
<comment type="caution">
    <text evidence="7">The sequence shown here is derived from an EMBL/GenBank/DDBJ whole genome shotgun (WGS) entry which is preliminary data.</text>
</comment>
<dbReference type="GO" id="GO:0003677">
    <property type="term" value="F:DNA binding"/>
    <property type="evidence" value="ECO:0007669"/>
    <property type="project" value="UniProtKB-KW"/>
</dbReference>
<comment type="similarity">
    <text evidence="1">Belongs to the sigma-70 factor family. ECF subfamily.</text>
</comment>
<evidence type="ECO:0000256" key="5">
    <source>
        <dbReference type="ARBA" id="ARBA00023163"/>
    </source>
</evidence>
<dbReference type="Gene3D" id="1.10.10.10">
    <property type="entry name" value="Winged helix-like DNA-binding domain superfamily/Winged helix DNA-binding domain"/>
    <property type="match status" value="1"/>
</dbReference>
<sequence>MNGAGNEYRASEDVFASDLLRRVGQKERSAMEQLYGLFQDAVYRLALVRIGTPAVAAQLLQQQMLSIWTGARTWNDATRPRIGLLRQAARAAAGHIPATPDDPDAATLELLPAIDRNGITENLHTALRRLPERYRTVLHLAYFEHLSDAEIADVLDVSPDAVAWHRRQGRDALSTLVRGPGAQDERARDLFLDAWMRRELRMAPDASPCDFGLDRLKVAMRTAEQNRWRRQARRRWVRKPLARLRRWFGLSASTRPAPASVTNA</sequence>
<evidence type="ECO:0000259" key="6">
    <source>
        <dbReference type="Pfam" id="PF08281"/>
    </source>
</evidence>
<keyword evidence="8" id="KW-1185">Reference proteome</keyword>
<feature type="domain" description="RNA polymerase sigma factor 70 region 4 type 2" evidence="6">
    <location>
        <begin position="121"/>
        <end position="173"/>
    </location>
</feature>
<dbReference type="OrthoDB" id="3692620at2"/>
<dbReference type="InterPro" id="IPR036388">
    <property type="entry name" value="WH-like_DNA-bd_sf"/>
</dbReference>
<dbReference type="SUPFAM" id="SSF88946">
    <property type="entry name" value="Sigma2 domain of RNA polymerase sigma factors"/>
    <property type="match status" value="1"/>
</dbReference>
<dbReference type="GO" id="GO:0016987">
    <property type="term" value="F:sigma factor activity"/>
    <property type="evidence" value="ECO:0007669"/>
    <property type="project" value="UniProtKB-KW"/>
</dbReference>
<gene>
    <name evidence="7" type="ORF">DFR24_0182</name>
</gene>
<dbReference type="CDD" id="cd06171">
    <property type="entry name" value="Sigma70_r4"/>
    <property type="match status" value="1"/>
</dbReference>
<protein>
    <submittedName>
        <fullName evidence="7">RNA polymerase sigma factor (Sigma-70 family)</fullName>
    </submittedName>
</protein>
<evidence type="ECO:0000256" key="1">
    <source>
        <dbReference type="ARBA" id="ARBA00010641"/>
    </source>
</evidence>
<dbReference type="PANTHER" id="PTHR43133:SF8">
    <property type="entry name" value="RNA POLYMERASE SIGMA FACTOR HI_1459-RELATED"/>
    <property type="match status" value="1"/>
</dbReference>
<dbReference type="Gene3D" id="1.10.1740.10">
    <property type="match status" value="1"/>
</dbReference>
<proteinExistence type="inferred from homology"/>
<evidence type="ECO:0000313" key="8">
    <source>
        <dbReference type="Proteomes" id="UP000295341"/>
    </source>
</evidence>
<dbReference type="Proteomes" id="UP000295341">
    <property type="component" value="Unassembled WGS sequence"/>
</dbReference>
<dbReference type="InterPro" id="IPR013324">
    <property type="entry name" value="RNA_pol_sigma_r3/r4-like"/>
</dbReference>
<keyword evidence="5" id="KW-0804">Transcription</keyword>
<dbReference type="GO" id="GO:0006352">
    <property type="term" value="P:DNA-templated transcription initiation"/>
    <property type="evidence" value="ECO:0007669"/>
    <property type="project" value="InterPro"/>
</dbReference>
<organism evidence="7 8">
    <name type="scientific">Panacagrimonas perspica</name>
    <dbReference type="NCBI Taxonomy" id="381431"/>
    <lineage>
        <taxon>Bacteria</taxon>
        <taxon>Pseudomonadati</taxon>
        <taxon>Pseudomonadota</taxon>
        <taxon>Gammaproteobacteria</taxon>
        <taxon>Nevskiales</taxon>
        <taxon>Nevskiaceae</taxon>
        <taxon>Panacagrimonas</taxon>
    </lineage>
</organism>
<evidence type="ECO:0000256" key="3">
    <source>
        <dbReference type="ARBA" id="ARBA00023082"/>
    </source>
</evidence>
<evidence type="ECO:0000256" key="2">
    <source>
        <dbReference type="ARBA" id="ARBA00023015"/>
    </source>
</evidence>
<name>A0A4V3F604_9GAMM</name>
<dbReference type="EMBL" id="SOBT01000008">
    <property type="protein sequence ID" value="TDU30826.1"/>
    <property type="molecule type" value="Genomic_DNA"/>
</dbReference>
<evidence type="ECO:0000313" key="7">
    <source>
        <dbReference type="EMBL" id="TDU30826.1"/>
    </source>
</evidence>
<keyword evidence="3" id="KW-0731">Sigma factor</keyword>